<feature type="region of interest" description="Disordered" evidence="1">
    <location>
        <begin position="128"/>
        <end position="150"/>
    </location>
</feature>
<evidence type="ECO:0000313" key="2">
    <source>
        <dbReference type="EMBL" id="KAG7302205.1"/>
    </source>
</evidence>
<reference evidence="2 3" key="1">
    <citation type="submission" date="2021-06" db="EMBL/GenBank/DDBJ databases">
        <title>A haploid diamondback moth (Plutella xylostella L.) genome assembly resolves 31 chromosomes and identifies a diamide resistance mutation.</title>
        <authorList>
            <person name="Ward C.M."/>
            <person name="Perry K.D."/>
            <person name="Baker G."/>
            <person name="Powis K."/>
            <person name="Heckel D.G."/>
            <person name="Baxter S.W."/>
        </authorList>
    </citation>
    <scope>NUCLEOTIDE SEQUENCE [LARGE SCALE GENOMIC DNA]</scope>
    <source>
        <strain evidence="2 3">LV</strain>
        <tissue evidence="2">Single pupa</tissue>
    </source>
</reference>
<dbReference type="EMBL" id="JAHIBW010000018">
    <property type="protein sequence ID" value="KAG7302205.1"/>
    <property type="molecule type" value="Genomic_DNA"/>
</dbReference>
<evidence type="ECO:0000313" key="3">
    <source>
        <dbReference type="Proteomes" id="UP000823941"/>
    </source>
</evidence>
<feature type="region of interest" description="Disordered" evidence="1">
    <location>
        <begin position="62"/>
        <end position="83"/>
    </location>
</feature>
<organism evidence="2 3">
    <name type="scientific">Plutella xylostella</name>
    <name type="common">Diamondback moth</name>
    <name type="synonym">Plutella maculipennis</name>
    <dbReference type="NCBI Taxonomy" id="51655"/>
    <lineage>
        <taxon>Eukaryota</taxon>
        <taxon>Metazoa</taxon>
        <taxon>Ecdysozoa</taxon>
        <taxon>Arthropoda</taxon>
        <taxon>Hexapoda</taxon>
        <taxon>Insecta</taxon>
        <taxon>Pterygota</taxon>
        <taxon>Neoptera</taxon>
        <taxon>Endopterygota</taxon>
        <taxon>Lepidoptera</taxon>
        <taxon>Glossata</taxon>
        <taxon>Ditrysia</taxon>
        <taxon>Yponomeutoidea</taxon>
        <taxon>Plutellidae</taxon>
        <taxon>Plutella</taxon>
    </lineage>
</organism>
<dbReference type="Proteomes" id="UP000823941">
    <property type="component" value="Chromosome 18"/>
</dbReference>
<comment type="caution">
    <text evidence="2">The sequence shown here is derived from an EMBL/GenBank/DDBJ whole genome shotgun (WGS) entry which is preliminary data.</text>
</comment>
<sequence>MLSYLKDSSPHSQTGAVRRVYVSLGMDKQLRKMVRATCAESCLRWGLVSVKFLSLERMTPGTPSAKMGAPRRVKSDLTNRFTPGTAASTRMRVSLGSCPEHGNSSHFCVFKHSPKLLRPCFRVSMSAKTTSGLPPKVPSSRYHTLRGERK</sequence>
<accession>A0ABQ7QBP6</accession>
<keyword evidence="3" id="KW-1185">Reference proteome</keyword>
<protein>
    <submittedName>
        <fullName evidence="2">Uncharacterized protein</fullName>
    </submittedName>
</protein>
<name>A0ABQ7QBP6_PLUXY</name>
<evidence type="ECO:0000256" key="1">
    <source>
        <dbReference type="SAM" id="MobiDB-lite"/>
    </source>
</evidence>
<gene>
    <name evidence="2" type="ORF">JYU34_013681</name>
</gene>
<proteinExistence type="predicted"/>